<sequence length="783" mass="91065">MPVEFDLESTDGKTRSRISAFTTNRVTGNMCAINWNKHKEQWSHLSDIKFPIQGKCPNVDMLLGIDFADLHYSIRDIRRKSNEPIARLTPLGWTCIGSPNIMMGTGNSTHYIRTYFTNKTDAHSEIDDLVRKFWEIEEIKGDSNCINLSTDEHIAVSKVRKSMNFSDGRYEVEIPWREDRRILPRNFDMAFKRLERTERRLQRNPEIAKGYTECIQKYTEKGYVRKVPEIEERPNEEWFLPHFAVVKPDRSTTKTRIVFDASAKFARISLNDVIHQGPKLQRELFDVLLRFRKRPVAIACDIAEMYLRINVAPKDRSCQRFLWRDLNQNKKPEVYEFQSVVFGINSSPFQAQFVSQEHARKHENELPRAVETVLKSTYMDESLDSVETEEDGITLYNQLSDLWRRAGMYARKWLSNSKSVLKEVPETDRALEVDLDGGYLPSVKTLGLVWSADPDQFSFNANPVDENLEITKRNFLKKIAMLFDPLGFVTPYTIRAKFLLQEMWACGYDWDATLSNELKLKAHTWLKELHDLRKVAVDRCIRERESDFVVSESFHTFVYASQDVYGAVVYARYEYSDSSVSTRMIAAKGRVAPLKSISIPRMELLGAILGLRLTCAISKALEIDMKHVTYWSDSMNVLYWIRGCSRSYKTFVANRVSEIHDHSEPVQWRYVPTEENPADIASRGTTVEKLVEEIKWWYGPSFLREPEQTWPKNKIEKSDSPQNEIKKGKTIPDITLVATFSPFQPETVIDSKRENFYTRMHGFSDLLKTVKKQRVKERAENCQ</sequence>
<proteinExistence type="predicted"/>
<protein>
    <recommendedName>
        <fullName evidence="3">Peptidase aspartic putative domain-containing protein</fullName>
    </recommendedName>
</protein>
<evidence type="ECO:0000313" key="1">
    <source>
        <dbReference type="EMBL" id="KAK3102963.1"/>
    </source>
</evidence>
<dbReference type="PANTHER" id="PTHR47331">
    <property type="entry name" value="PHD-TYPE DOMAIN-CONTAINING PROTEIN"/>
    <property type="match status" value="1"/>
</dbReference>
<dbReference type="InterPro" id="IPR008042">
    <property type="entry name" value="Retrotrans_Pao"/>
</dbReference>
<reference evidence="1" key="1">
    <citation type="submission" date="2019-08" db="EMBL/GenBank/DDBJ databases">
        <title>The improved chromosome-level genome for the pearl oyster Pinctada fucata martensii using PacBio sequencing and Hi-C.</title>
        <authorList>
            <person name="Zheng Z."/>
        </authorList>
    </citation>
    <scope>NUCLEOTIDE SEQUENCE</scope>
    <source>
        <strain evidence="1">ZZ-2019</strain>
        <tissue evidence="1">Adductor muscle</tissue>
    </source>
</reference>
<dbReference type="AlphaFoldDB" id="A0AA89C7R0"/>
<accession>A0AA89C7R0</accession>
<dbReference type="SUPFAM" id="SSF56672">
    <property type="entry name" value="DNA/RNA polymerases"/>
    <property type="match status" value="1"/>
</dbReference>
<dbReference type="Gene3D" id="3.30.70.270">
    <property type="match status" value="1"/>
</dbReference>
<keyword evidence="2" id="KW-1185">Reference proteome</keyword>
<name>A0AA89C7R0_PINIB</name>
<comment type="caution">
    <text evidence="1">The sequence shown here is derived from an EMBL/GenBank/DDBJ whole genome shotgun (WGS) entry which is preliminary data.</text>
</comment>
<dbReference type="EMBL" id="VSWD01000005">
    <property type="protein sequence ID" value="KAK3102963.1"/>
    <property type="molecule type" value="Genomic_DNA"/>
</dbReference>
<dbReference type="InterPro" id="IPR043502">
    <property type="entry name" value="DNA/RNA_pol_sf"/>
</dbReference>
<gene>
    <name evidence="1" type="ORF">FSP39_015321</name>
</gene>
<dbReference type="CDD" id="cd01644">
    <property type="entry name" value="RT_pepA17"/>
    <property type="match status" value="1"/>
</dbReference>
<organism evidence="1 2">
    <name type="scientific">Pinctada imbricata</name>
    <name type="common">Atlantic pearl-oyster</name>
    <name type="synonym">Pinctada martensii</name>
    <dbReference type="NCBI Taxonomy" id="66713"/>
    <lineage>
        <taxon>Eukaryota</taxon>
        <taxon>Metazoa</taxon>
        <taxon>Spiralia</taxon>
        <taxon>Lophotrochozoa</taxon>
        <taxon>Mollusca</taxon>
        <taxon>Bivalvia</taxon>
        <taxon>Autobranchia</taxon>
        <taxon>Pteriomorphia</taxon>
        <taxon>Pterioida</taxon>
        <taxon>Pterioidea</taxon>
        <taxon>Pteriidae</taxon>
        <taxon>Pinctada</taxon>
    </lineage>
</organism>
<dbReference type="PANTHER" id="PTHR47331:SF5">
    <property type="entry name" value="RIBONUCLEASE H"/>
    <property type="match status" value="1"/>
</dbReference>
<evidence type="ECO:0008006" key="3">
    <source>
        <dbReference type="Google" id="ProtNLM"/>
    </source>
</evidence>
<dbReference type="Proteomes" id="UP001186944">
    <property type="component" value="Unassembled WGS sequence"/>
</dbReference>
<evidence type="ECO:0000313" key="2">
    <source>
        <dbReference type="Proteomes" id="UP001186944"/>
    </source>
</evidence>
<dbReference type="Pfam" id="PF05380">
    <property type="entry name" value="Peptidase_A17"/>
    <property type="match status" value="1"/>
</dbReference>
<dbReference type="InterPro" id="IPR043128">
    <property type="entry name" value="Rev_trsase/Diguanyl_cyclase"/>
</dbReference>
<dbReference type="Gene3D" id="3.10.10.10">
    <property type="entry name" value="HIV Type 1 Reverse Transcriptase, subunit A, domain 1"/>
    <property type="match status" value="1"/>
</dbReference>